<dbReference type="PANTHER" id="PTHR45753:SF3">
    <property type="entry name" value="ORNITHINE TRANSCARBAMYLASE, MITOCHONDRIAL"/>
    <property type="match status" value="1"/>
</dbReference>
<evidence type="ECO:0000313" key="8">
    <source>
        <dbReference type="Proteomes" id="UP001230188"/>
    </source>
</evidence>
<dbReference type="FunFam" id="3.40.50.1370:FF:000008">
    <property type="entry name" value="Ornithine carbamoyltransferase"/>
    <property type="match status" value="1"/>
</dbReference>
<keyword evidence="3 4" id="KW-0808">Transferase</keyword>
<dbReference type="GO" id="GO:0004585">
    <property type="term" value="F:ornithine carbamoyltransferase activity"/>
    <property type="evidence" value="ECO:0007669"/>
    <property type="project" value="UniProtKB-EC"/>
</dbReference>
<dbReference type="PRINTS" id="PR00102">
    <property type="entry name" value="OTCASE"/>
</dbReference>
<dbReference type="NCBIfam" id="TIGR00658">
    <property type="entry name" value="orni_carb_tr"/>
    <property type="match status" value="1"/>
</dbReference>
<organism evidence="7 8">
    <name type="scientific">Chrysophaeum taylorii</name>
    <dbReference type="NCBI Taxonomy" id="2483200"/>
    <lineage>
        <taxon>Eukaryota</taxon>
        <taxon>Sar</taxon>
        <taxon>Stramenopiles</taxon>
        <taxon>Ochrophyta</taxon>
        <taxon>Pelagophyceae</taxon>
        <taxon>Pelagomonadales</taxon>
        <taxon>Pelagomonadaceae</taxon>
        <taxon>Chrysophaeum</taxon>
    </lineage>
</organism>
<dbReference type="InterPro" id="IPR006132">
    <property type="entry name" value="Asp/Orn_carbamoyltranf_P-bd"/>
</dbReference>
<comment type="caution">
    <text evidence="7">The sequence shown here is derived from an EMBL/GenBank/DDBJ whole genome shotgun (WGS) entry which is preliminary data.</text>
</comment>
<evidence type="ECO:0000256" key="1">
    <source>
        <dbReference type="ARBA" id="ARBA00007805"/>
    </source>
</evidence>
<dbReference type="PRINTS" id="PR00100">
    <property type="entry name" value="AOTCASE"/>
</dbReference>
<dbReference type="Proteomes" id="UP001230188">
    <property type="component" value="Unassembled WGS sequence"/>
</dbReference>
<evidence type="ECO:0000259" key="6">
    <source>
        <dbReference type="Pfam" id="PF02729"/>
    </source>
</evidence>
<dbReference type="InterPro" id="IPR006131">
    <property type="entry name" value="Asp_carbamoyltransf_Asp/Orn-bd"/>
</dbReference>
<evidence type="ECO:0000259" key="5">
    <source>
        <dbReference type="Pfam" id="PF00185"/>
    </source>
</evidence>
<protein>
    <recommendedName>
        <fullName evidence="2">ornithine carbamoyltransferase</fullName>
        <ecNumber evidence="2">2.1.3.3</ecNumber>
    </recommendedName>
</protein>
<dbReference type="GO" id="GO:0016597">
    <property type="term" value="F:amino acid binding"/>
    <property type="evidence" value="ECO:0007669"/>
    <property type="project" value="InterPro"/>
</dbReference>
<dbReference type="NCBIfam" id="NF001986">
    <property type="entry name" value="PRK00779.1"/>
    <property type="match status" value="1"/>
</dbReference>
<dbReference type="GO" id="GO:0019240">
    <property type="term" value="P:citrulline biosynthetic process"/>
    <property type="evidence" value="ECO:0007669"/>
    <property type="project" value="TreeGrafter"/>
</dbReference>
<sequence length="297" mass="32762">MVRHVKKITSLTQSEVRHVLSLAARMKAEPARFENALWRKSLLMLFEKPSLRTRVSLEVGMTQLGGHAIAYMTGDSPIGQKESYEDTAAVVSRMADAVTARVKSRSQIDGLCSATVPVINALDDFAHPMQMLADLLTIEEKKKGLTVKLGFVGDLANNVTYDLIRSGWLMGFEVRVAGTGEIEQAVYDECSTTVNRFETAEEAVKDCDVVYADSWLSYGVDSSEDRLRQLMPFQVTSTLMQHAKPDAVFMNCLPAMRGQEQTADVIDGPQSIVFDQAENRLHAQKALLVALLSGDIC</sequence>
<gene>
    <name evidence="7" type="ORF">CTAYLR_010594</name>
</gene>
<evidence type="ECO:0000313" key="7">
    <source>
        <dbReference type="EMBL" id="KAJ8606056.1"/>
    </source>
</evidence>
<feature type="domain" description="Aspartate/ornithine carbamoyltransferase Asp/Orn-binding" evidence="5">
    <location>
        <begin position="147"/>
        <end position="290"/>
    </location>
</feature>
<accession>A0AAD7UH57</accession>
<evidence type="ECO:0000256" key="2">
    <source>
        <dbReference type="ARBA" id="ARBA00013007"/>
    </source>
</evidence>
<dbReference type="Pfam" id="PF02729">
    <property type="entry name" value="OTCace_N"/>
    <property type="match status" value="1"/>
</dbReference>
<feature type="domain" description="Aspartate/ornithine carbamoyltransferase carbamoyl-P binding" evidence="6">
    <location>
        <begin position="3"/>
        <end position="140"/>
    </location>
</feature>
<dbReference type="Gene3D" id="3.40.50.1370">
    <property type="entry name" value="Aspartate/ornithine carbamoyltransferase"/>
    <property type="match status" value="2"/>
</dbReference>
<dbReference type="SUPFAM" id="SSF53671">
    <property type="entry name" value="Aspartate/ornithine carbamoyltransferase"/>
    <property type="match status" value="1"/>
</dbReference>
<dbReference type="EMBL" id="JAQMWT010000298">
    <property type="protein sequence ID" value="KAJ8606056.1"/>
    <property type="molecule type" value="Genomic_DNA"/>
</dbReference>
<evidence type="ECO:0000256" key="4">
    <source>
        <dbReference type="RuleBase" id="RU003634"/>
    </source>
</evidence>
<dbReference type="Pfam" id="PF00185">
    <property type="entry name" value="OTCace"/>
    <property type="match status" value="1"/>
</dbReference>
<evidence type="ECO:0000256" key="3">
    <source>
        <dbReference type="ARBA" id="ARBA00022679"/>
    </source>
</evidence>
<dbReference type="EC" id="2.1.3.3" evidence="2"/>
<reference evidence="7" key="1">
    <citation type="submission" date="2023-01" db="EMBL/GenBank/DDBJ databases">
        <title>Metagenome sequencing of chrysophaentin producing Chrysophaeum taylorii.</title>
        <authorList>
            <person name="Davison J."/>
            <person name="Bewley C."/>
        </authorList>
    </citation>
    <scope>NUCLEOTIDE SEQUENCE</scope>
    <source>
        <strain evidence="7">NIES-1699</strain>
    </source>
</reference>
<dbReference type="InterPro" id="IPR002292">
    <property type="entry name" value="Orn/put_carbamltrans"/>
</dbReference>
<name>A0AAD7UH57_9STRA</name>
<dbReference type="InterPro" id="IPR036901">
    <property type="entry name" value="Asp/Orn_carbamoylTrfase_sf"/>
</dbReference>
<dbReference type="GO" id="GO:0042450">
    <property type="term" value="P:L-arginine biosynthetic process via ornithine"/>
    <property type="evidence" value="ECO:0007669"/>
    <property type="project" value="TreeGrafter"/>
</dbReference>
<comment type="similarity">
    <text evidence="1">Belongs to the aspartate/ornithine carbamoyltransferase superfamily. OTCase family.</text>
</comment>
<dbReference type="PANTHER" id="PTHR45753">
    <property type="entry name" value="ORNITHINE CARBAMOYLTRANSFERASE, MITOCHONDRIAL"/>
    <property type="match status" value="1"/>
</dbReference>
<dbReference type="AlphaFoldDB" id="A0AAD7UH57"/>
<proteinExistence type="inferred from homology"/>
<keyword evidence="8" id="KW-1185">Reference proteome</keyword>
<dbReference type="InterPro" id="IPR006130">
    <property type="entry name" value="Asp/Orn_carbamoylTrfase"/>
</dbReference>